<keyword evidence="3 6" id="KW-1133">Transmembrane helix</keyword>
<dbReference type="VEuPathDB" id="VectorBase:ADAR2_002087"/>
<dbReference type="InterPro" id="IPR020846">
    <property type="entry name" value="MFS_dom"/>
</dbReference>
<name>A0A2M4CZ55_ANODA</name>
<feature type="compositionally biased region" description="Basic and acidic residues" evidence="5">
    <location>
        <begin position="567"/>
        <end position="577"/>
    </location>
</feature>
<feature type="transmembrane region" description="Helical" evidence="6">
    <location>
        <begin position="366"/>
        <end position="387"/>
    </location>
</feature>
<keyword evidence="2 6" id="KW-0812">Transmembrane</keyword>
<dbReference type="EMBL" id="GGFL01006409">
    <property type="protein sequence ID" value="MBW70587.1"/>
    <property type="molecule type" value="Transcribed_RNA"/>
</dbReference>
<dbReference type="GO" id="GO:0022857">
    <property type="term" value="F:transmembrane transporter activity"/>
    <property type="evidence" value="ECO:0007669"/>
    <property type="project" value="InterPro"/>
</dbReference>
<feature type="transmembrane region" description="Helical" evidence="6">
    <location>
        <begin position="399"/>
        <end position="420"/>
    </location>
</feature>
<reference evidence="8" key="1">
    <citation type="submission" date="2018-01" db="EMBL/GenBank/DDBJ databases">
        <title>An insight into the sialome of Amazonian anophelines.</title>
        <authorList>
            <person name="Ribeiro J.M."/>
            <person name="Scarpassa V."/>
            <person name="Calvo E."/>
        </authorList>
    </citation>
    <scope>NUCLEOTIDE SEQUENCE</scope>
</reference>
<evidence type="ECO:0000256" key="3">
    <source>
        <dbReference type="ARBA" id="ARBA00022989"/>
    </source>
</evidence>
<evidence type="ECO:0000256" key="2">
    <source>
        <dbReference type="ARBA" id="ARBA00022692"/>
    </source>
</evidence>
<feature type="transmembrane region" description="Helical" evidence="6">
    <location>
        <begin position="211"/>
        <end position="232"/>
    </location>
</feature>
<dbReference type="InterPro" id="IPR005828">
    <property type="entry name" value="MFS_sugar_transport-like"/>
</dbReference>
<evidence type="ECO:0000256" key="6">
    <source>
        <dbReference type="SAM" id="Phobius"/>
    </source>
</evidence>
<feature type="domain" description="Major facilitator superfamily (MFS) profile" evidence="7">
    <location>
        <begin position="106"/>
        <end position="541"/>
    </location>
</feature>
<proteinExistence type="predicted"/>
<feature type="transmembrane region" description="Helical" evidence="6">
    <location>
        <begin position="31"/>
        <end position="55"/>
    </location>
</feature>
<dbReference type="PANTHER" id="PTHR24064">
    <property type="entry name" value="SOLUTE CARRIER FAMILY 22 MEMBER"/>
    <property type="match status" value="1"/>
</dbReference>
<evidence type="ECO:0000256" key="4">
    <source>
        <dbReference type="ARBA" id="ARBA00023136"/>
    </source>
</evidence>
<dbReference type="Gene3D" id="1.20.1250.20">
    <property type="entry name" value="MFS general substrate transporter like domains"/>
    <property type="match status" value="1"/>
</dbReference>
<feature type="transmembrane region" description="Helical" evidence="6">
    <location>
        <begin position="244"/>
        <end position="265"/>
    </location>
</feature>
<dbReference type="VEuPathDB" id="VectorBase:ADAC009261"/>
<accession>A0A2M4CZ55</accession>
<keyword evidence="4 6" id="KW-0472">Membrane</keyword>
<dbReference type="AlphaFoldDB" id="A0A2M4CZ55"/>
<evidence type="ECO:0000313" key="8">
    <source>
        <dbReference type="EMBL" id="MBW70587.1"/>
    </source>
</evidence>
<feature type="transmembrane region" description="Helical" evidence="6">
    <location>
        <begin position="513"/>
        <end position="534"/>
    </location>
</feature>
<dbReference type="InterPro" id="IPR036259">
    <property type="entry name" value="MFS_trans_sf"/>
</dbReference>
<dbReference type="SUPFAM" id="SSF103473">
    <property type="entry name" value="MFS general substrate transporter"/>
    <property type="match status" value="1"/>
</dbReference>
<dbReference type="PROSITE" id="PS50850">
    <property type="entry name" value="MFS"/>
    <property type="match status" value="1"/>
</dbReference>
<evidence type="ECO:0000256" key="5">
    <source>
        <dbReference type="SAM" id="MobiDB-lite"/>
    </source>
</evidence>
<feature type="transmembrane region" description="Helical" evidence="6">
    <location>
        <begin position="186"/>
        <end position="205"/>
    </location>
</feature>
<feature type="transmembrane region" description="Helical" evidence="6">
    <location>
        <begin position="277"/>
        <end position="299"/>
    </location>
</feature>
<comment type="subcellular location">
    <subcellularLocation>
        <location evidence="1">Membrane</location>
        <topology evidence="1">Multi-pass membrane protein</topology>
    </subcellularLocation>
</comment>
<dbReference type="Pfam" id="PF00083">
    <property type="entry name" value="Sugar_tr"/>
    <property type="match status" value="1"/>
</dbReference>
<sequence length="577" mass="63675">MSTEPAPSSPASGPSADLDNLLEHVGRFGPFQFWQCALLLLPVIFNAFSNLCYVFTAGDLNYRCHIGGCENGTQSEPYIPSWLHNAVPFRESTNQPAKCERYHPLRSRDAPFGGACDAVDFNSSIIDRCTDLVYEDPAERTIVNDFDLLCDENRWKVTLVGTIHNVGQVLALALSGMISDRFGRRITLLLCVGIGSTLGVLRSLTVGYGSFMVFEFLEPVFGSTVYTTAFVLCQELVEPERRVIVKSVVLVAYSLAEAAIGLLAMELRNWRTLTRALFLPGVLSLPLLWTTVESMRWLLTKGHHREVIRILRRIAKANGRPALSEELLAKFTAQQQAKAGPQDHPDRIKEKSFVQLLAETCRHRRLMLRIVNCSFCWFTNAMVYYGLTLNSVTLAGDKYGNFILITLAAIPPSVAINCILNRYGRRKTQCGSLLLCGLFCLLTLTALKDIGAWANVTLFLLSKMAISLSFSTLYIYTAEIFPTSLRQSFISFCSMVGRFGSMLAPQMPLLQALWAPLPMVLFGSVALLSGLLILEFPETTGTTLPDTLEEAAALNNAGTARKSHPGAMEEAKLTTSA</sequence>
<feature type="transmembrane region" description="Helical" evidence="6">
    <location>
        <begin position="432"/>
        <end position="450"/>
    </location>
</feature>
<evidence type="ECO:0000256" key="1">
    <source>
        <dbReference type="ARBA" id="ARBA00004141"/>
    </source>
</evidence>
<feature type="region of interest" description="Disordered" evidence="5">
    <location>
        <begin position="557"/>
        <end position="577"/>
    </location>
</feature>
<evidence type="ECO:0000259" key="7">
    <source>
        <dbReference type="PROSITE" id="PS50850"/>
    </source>
</evidence>
<protein>
    <submittedName>
        <fullName evidence="8">Putative organic cation transporter</fullName>
    </submittedName>
</protein>
<dbReference type="GO" id="GO:0016020">
    <property type="term" value="C:membrane"/>
    <property type="evidence" value="ECO:0007669"/>
    <property type="project" value="UniProtKB-SubCell"/>
</dbReference>
<dbReference type="CDD" id="cd17317">
    <property type="entry name" value="MFS_SLC22"/>
    <property type="match status" value="1"/>
</dbReference>
<organism evidence="8">
    <name type="scientific">Anopheles darlingi</name>
    <name type="common">Mosquito</name>
    <dbReference type="NCBI Taxonomy" id="43151"/>
    <lineage>
        <taxon>Eukaryota</taxon>
        <taxon>Metazoa</taxon>
        <taxon>Ecdysozoa</taxon>
        <taxon>Arthropoda</taxon>
        <taxon>Hexapoda</taxon>
        <taxon>Insecta</taxon>
        <taxon>Pterygota</taxon>
        <taxon>Neoptera</taxon>
        <taxon>Endopterygota</taxon>
        <taxon>Diptera</taxon>
        <taxon>Nematocera</taxon>
        <taxon>Culicoidea</taxon>
        <taxon>Culicidae</taxon>
        <taxon>Anophelinae</taxon>
        <taxon>Anopheles</taxon>
    </lineage>
</organism>